<reference evidence="2" key="1">
    <citation type="submission" date="2023-02" db="EMBL/GenBank/DDBJ databases">
        <title>Polaribacter ponticola sp. nov., isolated from seawater.</title>
        <authorList>
            <person name="Baek J.H."/>
            <person name="Kim J.M."/>
            <person name="Choi D.G."/>
            <person name="Jeon C.O."/>
        </authorList>
    </citation>
    <scope>NUCLEOTIDE SEQUENCE</scope>
    <source>
        <strain evidence="2">MSW5</strain>
    </source>
</reference>
<dbReference type="SUPFAM" id="SSF54631">
    <property type="entry name" value="CBS-domain pair"/>
    <property type="match status" value="1"/>
</dbReference>
<proteinExistence type="predicted"/>
<comment type="caution">
    <text evidence="2">The sequence shown here is derived from an EMBL/GenBank/DDBJ whole genome shotgun (WGS) entry which is preliminary data.</text>
</comment>
<dbReference type="EMBL" id="JAOSLC020000002">
    <property type="protein sequence ID" value="MDD7913661.1"/>
    <property type="molecule type" value="Genomic_DNA"/>
</dbReference>
<name>A0ABT5S6E0_9FLAO</name>
<dbReference type="Pfam" id="PF00571">
    <property type="entry name" value="CBS"/>
    <property type="match status" value="2"/>
</dbReference>
<protein>
    <submittedName>
        <fullName evidence="2">Acetoin utilization protein acuB</fullName>
    </submittedName>
</protein>
<feature type="domain" description="CBS" evidence="1">
    <location>
        <begin position="73"/>
        <end position="117"/>
    </location>
</feature>
<keyword evidence="3" id="KW-1185">Reference proteome</keyword>
<accession>A0ABT5S6E0</accession>
<gene>
    <name evidence="2" type="ORF">N5A56_004200</name>
</gene>
<dbReference type="Proteomes" id="UP001151478">
    <property type="component" value="Unassembled WGS sequence"/>
</dbReference>
<sequence>MNINDYILKEIKAINLNDSVKSAQKLFKNYPITHFPAVENNRLLGSFAEDDIQTIENRDEELIKHSHLLNTFFANKKDTVLELLKIFADNDTTIIPVLNKDKNYIGYYDLCDVLDVFSTSPFMLNESETLIIEKLEVDYSMGEVSQIVEANGGKLLGLYLSEKQNNFVQITLKIVSDEVNEIIQTFRRYDYKIISNHENDIYLEDLKNRSDYLQKYLEM</sequence>
<evidence type="ECO:0000313" key="2">
    <source>
        <dbReference type="EMBL" id="MDD7913661.1"/>
    </source>
</evidence>
<organism evidence="2 3">
    <name type="scientific">Polaribacter ponticola</name>
    <dbReference type="NCBI Taxonomy" id="2978475"/>
    <lineage>
        <taxon>Bacteria</taxon>
        <taxon>Pseudomonadati</taxon>
        <taxon>Bacteroidota</taxon>
        <taxon>Flavobacteriia</taxon>
        <taxon>Flavobacteriales</taxon>
        <taxon>Flavobacteriaceae</taxon>
    </lineage>
</organism>
<dbReference type="Gene3D" id="3.10.580.10">
    <property type="entry name" value="CBS-domain"/>
    <property type="match status" value="1"/>
</dbReference>
<evidence type="ECO:0000259" key="1">
    <source>
        <dbReference type="Pfam" id="PF00571"/>
    </source>
</evidence>
<feature type="domain" description="CBS" evidence="1">
    <location>
        <begin position="5"/>
        <end position="52"/>
    </location>
</feature>
<dbReference type="InterPro" id="IPR046342">
    <property type="entry name" value="CBS_dom_sf"/>
</dbReference>
<dbReference type="InterPro" id="IPR000644">
    <property type="entry name" value="CBS_dom"/>
</dbReference>
<dbReference type="RefSeq" id="WP_265726246.1">
    <property type="nucleotide sequence ID" value="NZ_JAOSLC020000002.1"/>
</dbReference>
<evidence type="ECO:0000313" key="3">
    <source>
        <dbReference type="Proteomes" id="UP001151478"/>
    </source>
</evidence>